<dbReference type="EMBL" id="CP061800">
    <property type="protein sequence ID" value="QTA92567.1"/>
    <property type="molecule type" value="Genomic_DNA"/>
</dbReference>
<evidence type="ECO:0000256" key="6">
    <source>
        <dbReference type="SAM" id="Phobius"/>
    </source>
</evidence>
<feature type="transmembrane region" description="Helical" evidence="6">
    <location>
        <begin position="326"/>
        <end position="352"/>
    </location>
</feature>
<dbReference type="InterPro" id="IPR004752">
    <property type="entry name" value="AmpG_permease/AT-1"/>
</dbReference>
<feature type="domain" description="Major facilitator superfamily (MFS) profile" evidence="7">
    <location>
        <begin position="18"/>
        <end position="427"/>
    </location>
</feature>
<dbReference type="InterPro" id="IPR020846">
    <property type="entry name" value="MFS_dom"/>
</dbReference>
<dbReference type="PROSITE" id="PS50850">
    <property type="entry name" value="MFS"/>
    <property type="match status" value="1"/>
</dbReference>
<evidence type="ECO:0000313" key="8">
    <source>
        <dbReference type="EMBL" id="QTA92567.1"/>
    </source>
</evidence>
<dbReference type="Gene3D" id="1.20.1250.20">
    <property type="entry name" value="MFS general substrate transporter like domains"/>
    <property type="match status" value="2"/>
</dbReference>
<feature type="transmembrane region" description="Helical" evidence="6">
    <location>
        <begin position="180"/>
        <end position="200"/>
    </location>
</feature>
<feature type="transmembrane region" description="Helical" evidence="6">
    <location>
        <begin position="300"/>
        <end position="320"/>
    </location>
</feature>
<protein>
    <submittedName>
        <fullName evidence="8">MFS domain-containing protein</fullName>
    </submittedName>
</protein>
<evidence type="ECO:0000256" key="4">
    <source>
        <dbReference type="ARBA" id="ARBA00022989"/>
    </source>
</evidence>
<organism evidence="8 9">
    <name type="scientific">Desulfonema magnum</name>
    <dbReference type="NCBI Taxonomy" id="45655"/>
    <lineage>
        <taxon>Bacteria</taxon>
        <taxon>Pseudomonadati</taxon>
        <taxon>Thermodesulfobacteriota</taxon>
        <taxon>Desulfobacteria</taxon>
        <taxon>Desulfobacterales</taxon>
        <taxon>Desulfococcaceae</taxon>
        <taxon>Desulfonema</taxon>
    </lineage>
</organism>
<dbReference type="InterPro" id="IPR036259">
    <property type="entry name" value="MFS_trans_sf"/>
</dbReference>
<evidence type="ECO:0000256" key="5">
    <source>
        <dbReference type="ARBA" id="ARBA00023136"/>
    </source>
</evidence>
<dbReference type="Proteomes" id="UP000663722">
    <property type="component" value="Chromosome"/>
</dbReference>
<keyword evidence="2" id="KW-0813">Transport</keyword>
<feature type="transmembrane region" description="Helical" evidence="6">
    <location>
        <begin position="115"/>
        <end position="136"/>
    </location>
</feature>
<feature type="transmembrane region" description="Helical" evidence="6">
    <location>
        <begin position="275"/>
        <end position="293"/>
    </location>
</feature>
<keyword evidence="9" id="KW-1185">Reference proteome</keyword>
<keyword evidence="4 6" id="KW-1133">Transmembrane helix</keyword>
<feature type="transmembrane region" description="Helical" evidence="6">
    <location>
        <begin position="157"/>
        <end position="174"/>
    </location>
</feature>
<feature type="transmembrane region" description="Helical" evidence="6">
    <location>
        <begin position="236"/>
        <end position="255"/>
    </location>
</feature>
<dbReference type="AlphaFoldDB" id="A0A975BW37"/>
<dbReference type="GO" id="GO:0022857">
    <property type="term" value="F:transmembrane transporter activity"/>
    <property type="evidence" value="ECO:0007669"/>
    <property type="project" value="InterPro"/>
</dbReference>
<feature type="transmembrane region" description="Helical" evidence="6">
    <location>
        <begin position="364"/>
        <end position="383"/>
    </location>
</feature>
<dbReference type="RefSeq" id="WP_207679875.1">
    <property type="nucleotide sequence ID" value="NZ_CP061800.1"/>
</dbReference>
<keyword evidence="3 6" id="KW-0812">Transmembrane</keyword>
<evidence type="ECO:0000256" key="2">
    <source>
        <dbReference type="ARBA" id="ARBA00022448"/>
    </source>
</evidence>
<comment type="subcellular location">
    <subcellularLocation>
        <location evidence="1">Membrane</location>
        <topology evidence="1">Multi-pass membrane protein</topology>
    </subcellularLocation>
</comment>
<name>A0A975BW37_9BACT</name>
<dbReference type="PANTHER" id="PTHR12778">
    <property type="entry name" value="SOLUTE CARRIER FAMILY 33 ACETYL-COA TRANSPORTER -RELATED"/>
    <property type="match status" value="1"/>
</dbReference>
<dbReference type="KEGG" id="dmm:dnm_086500"/>
<evidence type="ECO:0000256" key="3">
    <source>
        <dbReference type="ARBA" id="ARBA00022692"/>
    </source>
</evidence>
<evidence type="ECO:0000313" key="9">
    <source>
        <dbReference type="Proteomes" id="UP000663722"/>
    </source>
</evidence>
<dbReference type="CDD" id="cd17485">
    <property type="entry name" value="MFS_MFSD3"/>
    <property type="match status" value="1"/>
</dbReference>
<dbReference type="GO" id="GO:0016020">
    <property type="term" value="C:membrane"/>
    <property type="evidence" value="ECO:0007669"/>
    <property type="project" value="UniProtKB-SubCell"/>
</dbReference>
<feature type="transmembrane region" description="Helical" evidence="6">
    <location>
        <begin position="52"/>
        <end position="69"/>
    </location>
</feature>
<reference evidence="8" key="1">
    <citation type="journal article" date="2021" name="Microb. Physiol.">
        <title>Proteogenomic Insights into the Physiology of Marine, Sulfate-Reducing, Filamentous Desulfonema limicola and Desulfonema magnum.</title>
        <authorList>
            <person name="Schnaars V."/>
            <person name="Wohlbrand L."/>
            <person name="Scheve S."/>
            <person name="Hinrichs C."/>
            <person name="Reinhardt R."/>
            <person name="Rabus R."/>
        </authorList>
    </citation>
    <scope>NUCLEOTIDE SEQUENCE</scope>
    <source>
        <strain evidence="8">4be13</strain>
    </source>
</reference>
<evidence type="ECO:0000259" key="7">
    <source>
        <dbReference type="PROSITE" id="PS50850"/>
    </source>
</evidence>
<feature type="transmembrane region" description="Helical" evidence="6">
    <location>
        <begin position="90"/>
        <end position="109"/>
    </location>
</feature>
<dbReference type="Pfam" id="PF07690">
    <property type="entry name" value="MFS_1"/>
    <property type="match status" value="1"/>
</dbReference>
<keyword evidence="5 6" id="KW-0472">Membrane</keyword>
<dbReference type="SUPFAM" id="SSF103473">
    <property type="entry name" value="MFS general substrate transporter"/>
    <property type="match status" value="1"/>
</dbReference>
<sequence length="433" mass="47821">MDNVKTALAPDSSVLLNTMYKMGLLFLMYIVQKIFLCFSWALLPIILRNQGASLGTIGFTTLVYSPWALKFLYASVVDRFYSIRMGRRKSWISPLLIISGIILPFLAKLSPTEDLELLLISVFVLNLIFATTDIAVDGYATDILEPSERPWGNAVQMAGYVIGYMLGAGLFLILCKNEGWSHTLLIISGLQMMLMIPILLHKEISPVFRGKKGASLSEGIWSGPSSWEFITRPGTLWFFLFSTLIAVFERGGSLLRVPMFVDMGFDQASLGQMNMWVGSPMTILGSVIGGILFNRMGPRWVFITGCLGGASLNFLSAIVFQNQMPGLWQIGIIMGYDKLVAGVIFIMIYSMIMSLSAGNQSATNYAVLCSATHLVGLGIMPISGNLCDLTGYFNLYMGLGFFGILVIFAGDYILRCRLAEFFQLTKKEQGRAI</sequence>
<dbReference type="InterPro" id="IPR011701">
    <property type="entry name" value="MFS"/>
</dbReference>
<feature type="transmembrane region" description="Helical" evidence="6">
    <location>
        <begin position="395"/>
        <end position="414"/>
    </location>
</feature>
<feature type="transmembrane region" description="Helical" evidence="6">
    <location>
        <begin position="24"/>
        <end position="46"/>
    </location>
</feature>
<accession>A0A975BW37</accession>
<evidence type="ECO:0000256" key="1">
    <source>
        <dbReference type="ARBA" id="ARBA00004141"/>
    </source>
</evidence>
<gene>
    <name evidence="8" type="ORF">dnm_086500</name>
</gene>
<dbReference type="PANTHER" id="PTHR12778:SF10">
    <property type="entry name" value="MAJOR FACILITATOR SUPERFAMILY DOMAIN-CONTAINING PROTEIN 3"/>
    <property type="match status" value="1"/>
</dbReference>
<proteinExistence type="predicted"/>